<accession>A0A1G2E3R2</accession>
<name>A0A1G2E3R2_9BACT</name>
<reference evidence="2 3" key="1">
    <citation type="journal article" date="2016" name="Nat. Commun.">
        <title>Thousands of microbial genomes shed light on interconnected biogeochemical processes in an aquifer system.</title>
        <authorList>
            <person name="Anantharaman K."/>
            <person name="Brown C.T."/>
            <person name="Hug L.A."/>
            <person name="Sharon I."/>
            <person name="Castelle C.J."/>
            <person name="Probst A.J."/>
            <person name="Thomas B.C."/>
            <person name="Singh A."/>
            <person name="Wilkins M.J."/>
            <person name="Karaoz U."/>
            <person name="Brodie E.L."/>
            <person name="Williams K.H."/>
            <person name="Hubbard S.S."/>
            <person name="Banfield J.F."/>
        </authorList>
    </citation>
    <scope>NUCLEOTIDE SEQUENCE [LARGE SCALE GENOMIC DNA]</scope>
</reference>
<dbReference type="Gene3D" id="3.40.1000.10">
    <property type="entry name" value="Mog1/PsbP, alpha/beta/alpha sandwich"/>
    <property type="match status" value="1"/>
</dbReference>
<dbReference type="Proteomes" id="UP000178721">
    <property type="component" value="Unassembled WGS sequence"/>
</dbReference>
<dbReference type="Pfam" id="PF01789">
    <property type="entry name" value="PsbP"/>
    <property type="match status" value="1"/>
</dbReference>
<evidence type="ECO:0000259" key="1">
    <source>
        <dbReference type="Pfam" id="PF01789"/>
    </source>
</evidence>
<dbReference type="GO" id="GO:0019898">
    <property type="term" value="C:extrinsic component of membrane"/>
    <property type="evidence" value="ECO:0007669"/>
    <property type="project" value="InterPro"/>
</dbReference>
<evidence type="ECO:0000313" key="3">
    <source>
        <dbReference type="Proteomes" id="UP000178721"/>
    </source>
</evidence>
<dbReference type="InterPro" id="IPR002683">
    <property type="entry name" value="PsbP_C"/>
</dbReference>
<dbReference type="GO" id="GO:0005509">
    <property type="term" value="F:calcium ion binding"/>
    <property type="evidence" value="ECO:0007669"/>
    <property type="project" value="InterPro"/>
</dbReference>
<dbReference type="EMBL" id="MHMA01000018">
    <property type="protein sequence ID" value="OGZ20292.1"/>
    <property type="molecule type" value="Genomic_DNA"/>
</dbReference>
<feature type="domain" description="PsbP C-terminal" evidence="1">
    <location>
        <begin position="59"/>
        <end position="209"/>
    </location>
</feature>
<sequence length="214" mass="24358">MKIKIFIVAITVTVLFVLSAAGVLLYQNLNKSEIKKELPVIGESPTDREEILKETRLLKDEFEITLPPGWQEATSANANFLLLAFDAQEDISGGNFQKLDFRTNLSIKSDDLSRYSSLDTLEKYVESMKVSLIQSVPGINFIREEQKIINGVQAIFIECSSRQEEADFKTLLVFVQGGNDIIYAISFNTFQSSWADYQDVFEQISRSFKLRYDI</sequence>
<dbReference type="GO" id="GO:0015979">
    <property type="term" value="P:photosynthesis"/>
    <property type="evidence" value="ECO:0007669"/>
    <property type="project" value="InterPro"/>
</dbReference>
<proteinExistence type="predicted"/>
<dbReference type="AlphaFoldDB" id="A0A1G2E3R2"/>
<dbReference type="GO" id="GO:0009654">
    <property type="term" value="C:photosystem II oxygen evolving complex"/>
    <property type="evidence" value="ECO:0007669"/>
    <property type="project" value="InterPro"/>
</dbReference>
<evidence type="ECO:0000313" key="2">
    <source>
        <dbReference type="EMBL" id="OGZ20292.1"/>
    </source>
</evidence>
<gene>
    <name evidence="2" type="ORF">A2654_01865</name>
</gene>
<protein>
    <recommendedName>
        <fullName evidence="1">PsbP C-terminal domain-containing protein</fullName>
    </recommendedName>
</protein>
<comment type="caution">
    <text evidence="2">The sequence shown here is derived from an EMBL/GenBank/DDBJ whole genome shotgun (WGS) entry which is preliminary data.</text>
</comment>
<organism evidence="2 3">
    <name type="scientific">Candidatus Nealsonbacteria bacterium RIFCSPHIGHO2_01_FULL_43_31</name>
    <dbReference type="NCBI Taxonomy" id="1801665"/>
    <lineage>
        <taxon>Bacteria</taxon>
        <taxon>Candidatus Nealsoniibacteriota</taxon>
    </lineage>
</organism>